<dbReference type="SUPFAM" id="SSF116846">
    <property type="entry name" value="MIT domain"/>
    <property type="match status" value="1"/>
</dbReference>
<feature type="active site" evidence="5">
    <location>
        <position position="338"/>
    </location>
</feature>
<keyword evidence="4 5" id="KW-0788">Thiol protease</keyword>
<dbReference type="PROSITE" id="PS50203">
    <property type="entry name" value="CALPAIN_CAT"/>
    <property type="match status" value="1"/>
</dbReference>
<keyword evidence="6" id="KW-0812">Transmembrane</keyword>
<dbReference type="SMART" id="SM00230">
    <property type="entry name" value="CysPc"/>
    <property type="match status" value="1"/>
</dbReference>
<dbReference type="GO" id="GO:0006508">
    <property type="term" value="P:proteolysis"/>
    <property type="evidence" value="ECO:0007669"/>
    <property type="project" value="UniProtKB-KW"/>
</dbReference>
<feature type="transmembrane region" description="Helical" evidence="6">
    <location>
        <begin position="245"/>
        <end position="265"/>
    </location>
</feature>
<dbReference type="InterPro" id="IPR038765">
    <property type="entry name" value="Papain-like_cys_pep_sf"/>
</dbReference>
<evidence type="ECO:0000313" key="8">
    <source>
        <dbReference type="EMBL" id="KAG0148456.1"/>
    </source>
</evidence>
<comment type="similarity">
    <text evidence="1">Belongs to the peptidase C2 family. PalB/RIM13 subfamily.</text>
</comment>
<reference evidence="8" key="1">
    <citation type="submission" date="2013-11" db="EMBL/GenBank/DDBJ databases">
        <title>Genome sequence of the fusiform rust pathogen reveals effectors for host alternation and coevolution with pine.</title>
        <authorList>
            <consortium name="DOE Joint Genome Institute"/>
            <person name="Smith K."/>
            <person name="Pendleton A."/>
            <person name="Kubisiak T."/>
            <person name="Anderson C."/>
            <person name="Salamov A."/>
            <person name="Aerts A."/>
            <person name="Riley R."/>
            <person name="Clum A."/>
            <person name="Lindquist E."/>
            <person name="Ence D."/>
            <person name="Campbell M."/>
            <person name="Kronenberg Z."/>
            <person name="Feau N."/>
            <person name="Dhillon B."/>
            <person name="Hamelin R."/>
            <person name="Burleigh J."/>
            <person name="Smith J."/>
            <person name="Yandell M."/>
            <person name="Nelson C."/>
            <person name="Grigoriev I."/>
            <person name="Davis J."/>
        </authorList>
    </citation>
    <scope>NUCLEOTIDE SEQUENCE</scope>
    <source>
        <strain evidence="8">G11</strain>
    </source>
</reference>
<dbReference type="OrthoDB" id="2501585at2759"/>
<dbReference type="Gene3D" id="1.20.58.80">
    <property type="entry name" value="Phosphotransferase system, lactose/cellobiose-type IIA subunit"/>
    <property type="match status" value="1"/>
</dbReference>
<evidence type="ECO:0000256" key="3">
    <source>
        <dbReference type="ARBA" id="ARBA00022801"/>
    </source>
</evidence>
<proteinExistence type="inferred from homology"/>
<dbReference type="Pfam" id="PF01067">
    <property type="entry name" value="Calpain_III"/>
    <property type="match status" value="1"/>
</dbReference>
<gene>
    <name evidence="8" type="ORF">CROQUDRAFT_41464</name>
</gene>
<dbReference type="Proteomes" id="UP000886653">
    <property type="component" value="Unassembled WGS sequence"/>
</dbReference>
<comment type="caution">
    <text evidence="8">The sequence shown here is derived from an EMBL/GenBank/DDBJ whole genome shotgun (WGS) entry which is preliminary data.</text>
</comment>
<dbReference type="InterPro" id="IPR036213">
    <property type="entry name" value="Calpain_III_sf"/>
</dbReference>
<keyword evidence="6" id="KW-1133">Transmembrane helix</keyword>
<dbReference type="SUPFAM" id="SSF49758">
    <property type="entry name" value="Calpain large subunit, middle domain (domain III)"/>
    <property type="match status" value="1"/>
</dbReference>
<evidence type="ECO:0000313" key="9">
    <source>
        <dbReference type="Proteomes" id="UP000886653"/>
    </source>
</evidence>
<feature type="active site" evidence="5">
    <location>
        <position position="150"/>
    </location>
</feature>
<sequence length="814" mass="90052">VAARATRRETEADYDEAFQLYISSAQSYLYLIRNVPDGVLKDRLKETSSKLLNRAEQIKSHRRHTKPVIRDRVSLGARSGSERVRENQWLRFPALVFSFKRCQQEPPLNAAQKQLFLRWVPVSEINPDISLYKPGKLDPTDIVQDVVTDCSLIASFAVSTNHANRFSSKLNVACLYPKDCDGNPKETSDGIYRVKLLLNGIYREVRSVDNKIPTGADRPMMCAQSRRGDIFWPALIEKAYMKAMAGYEFVGSFVVISLFALTGWIPETIFTTSEEYRGETSWQRILKGFEKGHCLVTVGTNGNISDALDSVGLIPFHDYAILGMSEDANGKRLLKLYNAWKAQSDESAVGWTSDLKNALPGIQISRQPELVGTFTISWDSLETYFDTIHLNWDPSRFECQQAIHFSDAPPPAFKVQFGAAPHSMAETEVWILLTRHFSAQRLNHEKYMSFSVFVDENDEDLISATDYVPQPIASTPLSNANHLLARFVPSCQQAAFSINFSFHNPKMPSNHSTCAAKPSGYTLNVYSRCSCVIRDAGPVSLPYTSRIVSKWTSRTAGGNHALATFMNNPMWRVVIGNATHQRAGASHHTFKATLTAIDAEGEVESGKPVNVKLVRAEGDGRVYDVERRDLVADSGSYTRGRAQLRTRGILPGNYTIVPSTFDAGVLGGFNLGLECELPIAATTPIPPEGAGMYKRTVSATWNDERRREKIGWHVSGGKGSVKIKFRAQATANPGIFPMKLTLLKPSSPQESRKIIVSGTFTDALSGAALGPLHISFTDDLGFVISVDALGDCLPSGSGYVLTMYADHPLTITHC</sequence>
<dbReference type="InterPro" id="IPR022683">
    <property type="entry name" value="Calpain_III"/>
</dbReference>
<dbReference type="InterPro" id="IPR001300">
    <property type="entry name" value="Peptidase_C2_calpain_cat"/>
</dbReference>
<dbReference type="SMART" id="SM00720">
    <property type="entry name" value="calpain_III"/>
    <property type="match status" value="1"/>
</dbReference>
<dbReference type="Pfam" id="PF00648">
    <property type="entry name" value="Peptidase_C2"/>
    <property type="match status" value="1"/>
</dbReference>
<name>A0A9P6NRW4_9BASI</name>
<dbReference type="PANTHER" id="PTHR46143:SF1">
    <property type="entry name" value="CALPAIN-7"/>
    <property type="match status" value="1"/>
</dbReference>
<organism evidence="8 9">
    <name type="scientific">Cronartium quercuum f. sp. fusiforme G11</name>
    <dbReference type="NCBI Taxonomy" id="708437"/>
    <lineage>
        <taxon>Eukaryota</taxon>
        <taxon>Fungi</taxon>
        <taxon>Dikarya</taxon>
        <taxon>Basidiomycota</taxon>
        <taxon>Pucciniomycotina</taxon>
        <taxon>Pucciniomycetes</taxon>
        <taxon>Pucciniales</taxon>
        <taxon>Coleosporiaceae</taxon>
        <taxon>Cronartium</taxon>
    </lineage>
</organism>
<evidence type="ECO:0000256" key="6">
    <source>
        <dbReference type="SAM" id="Phobius"/>
    </source>
</evidence>
<protein>
    <recommendedName>
        <fullName evidence="7">Calpain catalytic domain-containing protein</fullName>
    </recommendedName>
</protein>
<dbReference type="InterPro" id="IPR036181">
    <property type="entry name" value="MIT_dom_sf"/>
</dbReference>
<keyword evidence="2 5" id="KW-0645">Protease</keyword>
<feature type="non-terminal residue" evidence="8">
    <location>
        <position position="1"/>
    </location>
</feature>
<dbReference type="Gene3D" id="2.60.120.380">
    <property type="match status" value="1"/>
</dbReference>
<accession>A0A9P6NRW4</accession>
<evidence type="ECO:0000256" key="5">
    <source>
        <dbReference type="PROSITE-ProRule" id="PRU00239"/>
    </source>
</evidence>
<evidence type="ECO:0000256" key="4">
    <source>
        <dbReference type="ARBA" id="ARBA00022807"/>
    </source>
</evidence>
<dbReference type="InterPro" id="IPR022682">
    <property type="entry name" value="Calpain_domain_III"/>
</dbReference>
<dbReference type="InterPro" id="IPR051297">
    <property type="entry name" value="PalB/RIM13"/>
</dbReference>
<evidence type="ECO:0000256" key="2">
    <source>
        <dbReference type="ARBA" id="ARBA00022670"/>
    </source>
</evidence>
<evidence type="ECO:0000259" key="7">
    <source>
        <dbReference type="PROSITE" id="PS50203"/>
    </source>
</evidence>
<dbReference type="PANTHER" id="PTHR46143">
    <property type="entry name" value="CALPAIN-7"/>
    <property type="match status" value="1"/>
</dbReference>
<dbReference type="AlphaFoldDB" id="A0A9P6NRW4"/>
<keyword evidence="9" id="KW-1185">Reference proteome</keyword>
<dbReference type="EMBL" id="MU167237">
    <property type="protein sequence ID" value="KAG0148456.1"/>
    <property type="molecule type" value="Genomic_DNA"/>
</dbReference>
<feature type="active site" evidence="5">
    <location>
        <position position="317"/>
    </location>
</feature>
<dbReference type="GO" id="GO:0004198">
    <property type="term" value="F:calcium-dependent cysteine-type endopeptidase activity"/>
    <property type="evidence" value="ECO:0007669"/>
    <property type="project" value="InterPro"/>
</dbReference>
<dbReference type="SUPFAM" id="SSF54001">
    <property type="entry name" value="Cysteine proteinases"/>
    <property type="match status" value="1"/>
</dbReference>
<evidence type="ECO:0000256" key="1">
    <source>
        <dbReference type="ARBA" id="ARBA00010193"/>
    </source>
</evidence>
<dbReference type="Gene3D" id="3.90.70.10">
    <property type="entry name" value="Cysteine proteinases"/>
    <property type="match status" value="1"/>
</dbReference>
<keyword evidence="3 5" id="KW-0378">Hydrolase</keyword>
<keyword evidence="6" id="KW-0472">Membrane</keyword>
<feature type="domain" description="Calpain catalytic" evidence="7">
    <location>
        <begin position="92"/>
        <end position="394"/>
    </location>
</feature>